<dbReference type="OrthoDB" id="9803968at2"/>
<dbReference type="InterPro" id="IPR045851">
    <property type="entry name" value="AMP-bd_C_sf"/>
</dbReference>
<feature type="domain" description="AMP-binding enzyme C-terminal" evidence="3">
    <location>
        <begin position="413"/>
        <end position="482"/>
    </location>
</feature>
<name>A0A8H9ISM8_9PSEU</name>
<keyword evidence="5" id="KW-1185">Reference proteome</keyword>
<organism evidence="4 5">
    <name type="scientific">Amycolatopsis bartoniae</name>
    <dbReference type="NCBI Taxonomy" id="941986"/>
    <lineage>
        <taxon>Bacteria</taxon>
        <taxon>Bacillati</taxon>
        <taxon>Actinomycetota</taxon>
        <taxon>Actinomycetes</taxon>
        <taxon>Pseudonocardiales</taxon>
        <taxon>Pseudonocardiaceae</taxon>
        <taxon>Amycolatopsis</taxon>
    </lineage>
</organism>
<dbReference type="Gene3D" id="3.30.300.30">
    <property type="match status" value="1"/>
</dbReference>
<evidence type="ECO:0000256" key="1">
    <source>
        <dbReference type="SAM" id="MobiDB-lite"/>
    </source>
</evidence>
<dbReference type="AlphaFoldDB" id="A0A8H9ISM8"/>
<feature type="domain" description="AMP-dependent synthetase/ligase" evidence="2">
    <location>
        <begin position="15"/>
        <end position="361"/>
    </location>
</feature>
<dbReference type="InterPro" id="IPR042099">
    <property type="entry name" value="ANL_N_sf"/>
</dbReference>
<dbReference type="Proteomes" id="UP000658656">
    <property type="component" value="Unassembled WGS sequence"/>
</dbReference>
<reference evidence="4" key="2">
    <citation type="submission" date="2020-09" db="EMBL/GenBank/DDBJ databases">
        <authorList>
            <person name="Sun Q."/>
            <person name="Zhou Y."/>
        </authorList>
    </citation>
    <scope>NUCLEOTIDE SEQUENCE</scope>
    <source>
        <strain evidence="4">CGMCC 4.7679</strain>
    </source>
</reference>
<accession>A0A8H9ISM8</accession>
<dbReference type="Pfam" id="PF13193">
    <property type="entry name" value="AMP-binding_C"/>
    <property type="match status" value="1"/>
</dbReference>
<gene>
    <name evidence="4" type="primary">fadD</name>
    <name evidence="4" type="ORF">GCM10017566_07000</name>
</gene>
<dbReference type="Pfam" id="PF00501">
    <property type="entry name" value="AMP-binding"/>
    <property type="match status" value="1"/>
</dbReference>
<comment type="caution">
    <text evidence="4">The sequence shown here is derived from an EMBL/GenBank/DDBJ whole genome shotgun (WGS) entry which is preliminary data.</text>
</comment>
<dbReference type="InterPro" id="IPR025110">
    <property type="entry name" value="AMP-bd_C"/>
</dbReference>
<evidence type="ECO:0000313" key="4">
    <source>
        <dbReference type="EMBL" id="GHF36498.1"/>
    </source>
</evidence>
<dbReference type="Gene3D" id="3.40.50.12780">
    <property type="entry name" value="N-terminal domain of ligase-like"/>
    <property type="match status" value="1"/>
</dbReference>
<protein>
    <submittedName>
        <fullName evidence="4">Long-chain acyl-CoA synthetase</fullName>
    </submittedName>
</protein>
<dbReference type="EMBL" id="BNAV01000001">
    <property type="protein sequence ID" value="GHF36498.1"/>
    <property type="molecule type" value="Genomic_DNA"/>
</dbReference>
<dbReference type="PANTHER" id="PTHR43767:SF1">
    <property type="entry name" value="NONRIBOSOMAL PEPTIDE SYNTHASE PES1 (EUROFUNG)-RELATED"/>
    <property type="match status" value="1"/>
</dbReference>
<dbReference type="SUPFAM" id="SSF56801">
    <property type="entry name" value="Acetyl-CoA synthetase-like"/>
    <property type="match status" value="1"/>
</dbReference>
<evidence type="ECO:0000313" key="5">
    <source>
        <dbReference type="Proteomes" id="UP000658656"/>
    </source>
</evidence>
<proteinExistence type="predicted"/>
<evidence type="ECO:0000259" key="3">
    <source>
        <dbReference type="Pfam" id="PF13193"/>
    </source>
</evidence>
<dbReference type="RefSeq" id="WP_145936420.1">
    <property type="nucleotide sequence ID" value="NZ_BNAV01000001.1"/>
</dbReference>
<reference evidence="4" key="1">
    <citation type="journal article" date="2014" name="Int. J. Syst. Evol. Microbiol.">
        <title>Complete genome sequence of Corynebacterium casei LMG S-19264T (=DSM 44701T), isolated from a smear-ripened cheese.</title>
        <authorList>
            <consortium name="US DOE Joint Genome Institute (JGI-PGF)"/>
            <person name="Walter F."/>
            <person name="Albersmeier A."/>
            <person name="Kalinowski J."/>
            <person name="Ruckert C."/>
        </authorList>
    </citation>
    <scope>NUCLEOTIDE SEQUENCE</scope>
    <source>
        <strain evidence="4">CGMCC 4.7679</strain>
    </source>
</reference>
<feature type="region of interest" description="Disordered" evidence="1">
    <location>
        <begin position="485"/>
        <end position="517"/>
    </location>
</feature>
<sequence>MVASQILSLGDVAREHRRSRPELPAVVDGDVRLSYRELDTRANRVASALRARGVERGSRVVWFGQNSFKLLELIVAASKAGAVVVPLNWREHPASLAGALADADPRMVFWQDEEIGETVGKVRASAAEGATWIQADAAEYDEFVASGTDTDDEEPVRHDEPVLGIYTATKDNGLTAALLSHLGIFVESLAVGRANEISDATVFLNSGPMFHMGTLVSTLATFHHGGTNVFLRRVEPLALCELIEQERCDRAFLTPPTVAAMREIVAERQFDLSSLWPGLEPGQWHSVTPSLNPTTGRSGSYGQSEIAGLGTFAGLGRAPGSPFGRPLPTVQVRILDPEGRECEPGQVGELVFRGPTVTVGFLGRPDLDEKRFRNGWLHSGDLGLREIDGSIRFVAPMGRLIKSASENIHPADVERCLAGHPAVKEVCVIGVPDTHWGQVVKALVVPVDGATPTLEELAGFARERIASFKKPRLLQIVDAIPRGPGGQVDRAAADELGGGGGYPGEHSGSAGHVAVRQ</sequence>
<evidence type="ECO:0000259" key="2">
    <source>
        <dbReference type="Pfam" id="PF00501"/>
    </source>
</evidence>
<dbReference type="GO" id="GO:0016878">
    <property type="term" value="F:acid-thiol ligase activity"/>
    <property type="evidence" value="ECO:0007669"/>
    <property type="project" value="UniProtKB-ARBA"/>
</dbReference>
<dbReference type="PANTHER" id="PTHR43767">
    <property type="entry name" value="LONG-CHAIN-FATTY-ACID--COA LIGASE"/>
    <property type="match status" value="1"/>
</dbReference>
<dbReference type="InterPro" id="IPR050237">
    <property type="entry name" value="ATP-dep_AMP-bd_enzyme"/>
</dbReference>
<dbReference type="InterPro" id="IPR000873">
    <property type="entry name" value="AMP-dep_synth/lig_dom"/>
</dbReference>